<organism evidence="16 17">
    <name type="scientific">Pseudomonas knackmussii (strain DSM 6978 / CCUG 54928 / LMG 23759 / B13)</name>
    <dbReference type="NCBI Taxonomy" id="1301098"/>
    <lineage>
        <taxon>Bacteria</taxon>
        <taxon>Pseudomonadati</taxon>
        <taxon>Pseudomonadota</taxon>
        <taxon>Gammaproteobacteria</taxon>
        <taxon>Pseudomonadales</taxon>
        <taxon>Pseudomonadaceae</taxon>
        <taxon>Pseudomonas</taxon>
    </lineage>
</organism>
<keyword evidence="6 16" id="KW-0808">Transferase</keyword>
<reference evidence="16 17" key="2">
    <citation type="submission" date="2014-05" db="EMBL/GenBank/DDBJ databases">
        <title>Genome sequence of the 3-chlorobenzoate degrading bacterium Pseudomonas knackmussii B13 shows multiple evidence for horizontal gene transfer.</title>
        <authorList>
            <person name="Miyazaki R."/>
            <person name="Bertelli C."/>
            <person name="Falquet L."/>
            <person name="Robinson-Rechavi M."/>
            <person name="Gharib W."/>
            <person name="Roy S."/>
            <person name="Van der Meer J.R."/>
        </authorList>
    </citation>
    <scope>NUCLEOTIDE SEQUENCE [LARGE SCALE GENOMIC DNA]</scope>
    <source>
        <strain evidence="16 17">B13</strain>
    </source>
</reference>
<evidence type="ECO:0000259" key="14">
    <source>
        <dbReference type="Pfam" id="PF01648"/>
    </source>
</evidence>
<dbReference type="PATRIC" id="fig|1301098.3.peg.1759"/>
<feature type="binding site" evidence="12">
    <location>
        <position position="125"/>
    </location>
    <ligand>
        <name>CoA</name>
        <dbReference type="ChEBI" id="CHEBI:57287"/>
    </ligand>
</feature>
<dbReference type="Pfam" id="PF01648">
    <property type="entry name" value="ACPS"/>
    <property type="match status" value="1"/>
</dbReference>
<dbReference type="UniPathway" id="UPA00017"/>
<evidence type="ECO:0000256" key="12">
    <source>
        <dbReference type="PIRSR" id="PIRSR603542-1"/>
    </source>
</evidence>
<evidence type="ECO:0000256" key="6">
    <source>
        <dbReference type="ARBA" id="ARBA00022679"/>
    </source>
</evidence>
<name>A0A024HF99_PSEKB</name>
<dbReference type="HOGENOM" id="CLU_075076_2_0_6"/>
<evidence type="ECO:0000256" key="7">
    <source>
        <dbReference type="ARBA" id="ARBA00023191"/>
    </source>
</evidence>
<dbReference type="AlphaFoldDB" id="A0A024HF99"/>
<evidence type="ECO:0000256" key="5">
    <source>
        <dbReference type="ARBA" id="ARBA00019087"/>
    </source>
</evidence>
<dbReference type="PANTHER" id="PTHR38096">
    <property type="entry name" value="ENTEROBACTIN SYNTHASE COMPONENT D"/>
    <property type="match status" value="1"/>
</dbReference>
<dbReference type="eggNOG" id="COG2977">
    <property type="taxonomic scope" value="Bacteria"/>
</dbReference>
<feature type="binding site" evidence="12">
    <location>
        <position position="59"/>
    </location>
    <ligand>
        <name>CoA</name>
        <dbReference type="ChEBI" id="CHEBI:57287"/>
    </ligand>
</feature>
<dbReference type="PANTHER" id="PTHR38096:SF1">
    <property type="entry name" value="ENTEROBACTIN SYNTHASE COMPONENT D"/>
    <property type="match status" value="1"/>
</dbReference>
<keyword evidence="13" id="KW-0479">Metal-binding</keyword>
<feature type="binding site" evidence="12">
    <location>
        <position position="67"/>
    </location>
    <ligand>
        <name>CoA</name>
        <dbReference type="ChEBI" id="CHEBI:57287"/>
    </ligand>
</feature>
<comment type="similarity">
    <text evidence="3">Belongs to the P-Pant transferase superfamily. EntD family.</text>
</comment>
<dbReference type="SUPFAM" id="SSF56214">
    <property type="entry name" value="4'-phosphopantetheinyl transferase"/>
    <property type="match status" value="1"/>
</dbReference>
<feature type="binding site" evidence="12">
    <location>
        <position position="168"/>
    </location>
    <ligand>
        <name>CoA</name>
        <dbReference type="ChEBI" id="CHEBI:57287"/>
    </ligand>
</feature>
<dbReference type="GO" id="GO:0005886">
    <property type="term" value="C:plasma membrane"/>
    <property type="evidence" value="ECO:0007669"/>
    <property type="project" value="TreeGrafter"/>
</dbReference>
<gene>
    <name evidence="16" type="ORF">PKB_1765</name>
</gene>
<sequence>MSESADFLTPPQAHWPLPQAVPGAVLHSSQFQPARLDADAFVRHGVDLPANIGRAVAKRRAEFLAGRLCARASIGQLQTMAVAPGLAADRSPIWPAGLCGSITHGDGWAAAVVALRSQWQGLGLDVESLLDDARAARLQEELLTPAERERLDPALLGFTVTLTFSLKESLFKALYPIVGKRFYFEHAELLEWNDQGQARLRLLCDLSEQWCSGSELDAQFATLDERLLSLVAIPASCVIPANAGTQ</sequence>
<dbReference type="EMBL" id="HG322950">
    <property type="protein sequence ID" value="CDF83123.1"/>
    <property type="molecule type" value="Genomic_DNA"/>
</dbReference>
<dbReference type="InterPro" id="IPR008278">
    <property type="entry name" value="4-PPantetheinyl_Trfase_dom"/>
</dbReference>
<reference evidence="16 17" key="1">
    <citation type="submission" date="2013-03" db="EMBL/GenBank/DDBJ databases">
        <authorList>
            <person name="Linke B."/>
        </authorList>
    </citation>
    <scope>NUCLEOTIDE SEQUENCE [LARGE SCALE GENOMIC DNA]</scope>
    <source>
        <strain evidence="16 17">B13</strain>
    </source>
</reference>
<comment type="pathway">
    <text evidence="2">Siderophore biosynthesis; enterobactin biosynthesis.</text>
</comment>
<keyword evidence="17" id="KW-1185">Reference proteome</keyword>
<evidence type="ECO:0000313" key="16">
    <source>
        <dbReference type="EMBL" id="CDF83123.1"/>
    </source>
</evidence>
<dbReference type="OrthoDB" id="8210607at2"/>
<evidence type="ECO:0000256" key="3">
    <source>
        <dbReference type="ARBA" id="ARBA00008342"/>
    </source>
</evidence>
<dbReference type="GO" id="GO:0009239">
    <property type="term" value="P:enterobactin biosynthetic process"/>
    <property type="evidence" value="ECO:0007669"/>
    <property type="project" value="UniProtKB-UniPathway"/>
</dbReference>
<dbReference type="InterPro" id="IPR041354">
    <property type="entry name" value="4PPT_N"/>
</dbReference>
<evidence type="ECO:0000256" key="11">
    <source>
        <dbReference type="ARBA" id="ARBA00049191"/>
    </source>
</evidence>
<comment type="subunit">
    <text evidence="4">EntB, EntD, EntE, and EntF form a multienzyme complex called enterobactin synthase.</text>
</comment>
<comment type="catalytic activity">
    <reaction evidence="11">
        <text>apo-[peptidyl-carrier protein] + CoA = holo-[peptidyl-carrier protein] + adenosine 3',5'-bisphosphate + H(+)</text>
        <dbReference type="Rhea" id="RHEA:46228"/>
        <dbReference type="Rhea" id="RHEA-COMP:11479"/>
        <dbReference type="Rhea" id="RHEA-COMP:11480"/>
        <dbReference type="ChEBI" id="CHEBI:15378"/>
        <dbReference type="ChEBI" id="CHEBI:29999"/>
        <dbReference type="ChEBI" id="CHEBI:57287"/>
        <dbReference type="ChEBI" id="CHEBI:58343"/>
        <dbReference type="ChEBI" id="CHEBI:64479"/>
    </reaction>
</comment>
<feature type="binding site" evidence="13">
    <location>
        <position position="127"/>
    </location>
    <ligand>
        <name>Mg(2+)</name>
        <dbReference type="ChEBI" id="CHEBI:18420"/>
    </ligand>
</feature>
<dbReference type="InterPro" id="IPR037143">
    <property type="entry name" value="4-PPantetheinyl_Trfase_dom_sf"/>
</dbReference>
<dbReference type="Pfam" id="PF17837">
    <property type="entry name" value="4PPT_N"/>
    <property type="match status" value="1"/>
</dbReference>
<evidence type="ECO:0000256" key="9">
    <source>
        <dbReference type="ARBA" id="ARBA00031996"/>
    </source>
</evidence>
<dbReference type="PRINTS" id="PR01399">
    <property type="entry name" value="ENTSNTHTASED"/>
</dbReference>
<keyword evidence="7" id="KW-0259">Enterobactin biosynthesis</keyword>
<dbReference type="GO" id="GO:0009366">
    <property type="term" value="C:enterobactin synthetase complex"/>
    <property type="evidence" value="ECO:0007669"/>
    <property type="project" value="InterPro"/>
</dbReference>
<evidence type="ECO:0000256" key="13">
    <source>
        <dbReference type="PIRSR" id="PIRSR603542-2"/>
    </source>
</evidence>
<dbReference type="InterPro" id="IPR003542">
    <property type="entry name" value="Enbac_synth_compD-like"/>
</dbReference>
<feature type="binding site" evidence="12">
    <location>
        <position position="172"/>
    </location>
    <ligand>
        <name>CoA</name>
        <dbReference type="ChEBI" id="CHEBI:57287"/>
    </ligand>
</feature>
<keyword evidence="13" id="KW-0460">Magnesium</keyword>
<evidence type="ECO:0000259" key="15">
    <source>
        <dbReference type="Pfam" id="PF17837"/>
    </source>
</evidence>
<evidence type="ECO:0000256" key="2">
    <source>
        <dbReference type="ARBA" id="ARBA00004993"/>
    </source>
</evidence>
<evidence type="ECO:0000256" key="4">
    <source>
        <dbReference type="ARBA" id="ARBA00011503"/>
    </source>
</evidence>
<comment type="catalytic activity">
    <reaction evidence="10">
        <text>apo-[aryl-carrier protein] + CoA = holo-[aryl-carrier protein] + adenosine 3',5'-bisphosphate + H(+)</text>
        <dbReference type="Rhea" id="RHEA:48404"/>
        <dbReference type="Rhea" id="RHEA-COMP:15903"/>
        <dbReference type="Rhea" id="RHEA-COMP:17557"/>
        <dbReference type="ChEBI" id="CHEBI:15378"/>
        <dbReference type="ChEBI" id="CHEBI:29999"/>
        <dbReference type="ChEBI" id="CHEBI:57287"/>
        <dbReference type="ChEBI" id="CHEBI:58343"/>
        <dbReference type="ChEBI" id="CHEBI:64479"/>
    </reaction>
</comment>
<dbReference type="GO" id="GO:0000287">
    <property type="term" value="F:magnesium ion binding"/>
    <property type="evidence" value="ECO:0007669"/>
    <property type="project" value="InterPro"/>
</dbReference>
<dbReference type="Proteomes" id="UP000025241">
    <property type="component" value="Chromosome I"/>
</dbReference>
<dbReference type="STRING" id="1301098.PKB_1765"/>
<dbReference type="GO" id="GO:0008897">
    <property type="term" value="F:holo-[acyl-carrier-protein] synthase activity"/>
    <property type="evidence" value="ECO:0007669"/>
    <property type="project" value="InterPro"/>
</dbReference>
<comment type="function">
    <text evidence="1">Involved in the biosynthesis of the siderophore enterobactin (enterochelin), which is a macrocyclic trimeric lactone of N-(2,3-dihydroxybenzoyl)-serine. The serine trilactone serves as a scaffolding for the three catechol functionalities that provide hexadentate coordination for the tightly ligated iron(2+) atoms. Plays an essential role in the assembly of the enterobactin by catalyzing the transfer of the 4'-phosphopantetheine (Ppant) moiety from coenzyme A to the apo-domains of both EntB (ArCP domain) and EntF (PCP domain) to yield their holo-forms which make them competent for the activation of 2,3-dihydroxybenzoate (DHB) and L-serine, respectively.</text>
</comment>
<dbReference type="KEGG" id="pkc:PKB_1765"/>
<comment type="cofactor">
    <cofactor evidence="13">
        <name>Mg(2+)</name>
        <dbReference type="ChEBI" id="CHEBI:18420"/>
    </cofactor>
</comment>
<protein>
    <recommendedName>
        <fullName evidence="5">Enterobactin synthase component D</fullName>
    </recommendedName>
    <alternativeName>
        <fullName evidence="8">4'-phosphopantetheinyl transferase EntD</fullName>
    </alternativeName>
    <alternativeName>
        <fullName evidence="9">Enterochelin synthase D</fullName>
    </alternativeName>
</protein>
<evidence type="ECO:0000313" key="17">
    <source>
        <dbReference type="Proteomes" id="UP000025241"/>
    </source>
</evidence>
<evidence type="ECO:0000256" key="8">
    <source>
        <dbReference type="ARBA" id="ARBA00029894"/>
    </source>
</evidence>
<proteinExistence type="inferred from homology"/>
<accession>A0A024HF99</accession>
<feature type="domain" description="4'-phosphopantetheinyl transferase N-terminal" evidence="15">
    <location>
        <begin position="52"/>
        <end position="114"/>
    </location>
</feature>
<feature type="domain" description="4'-phosphopantetheinyl transferase" evidence="14">
    <location>
        <begin position="121"/>
        <end position="216"/>
    </location>
</feature>
<evidence type="ECO:0000256" key="10">
    <source>
        <dbReference type="ARBA" id="ARBA00049176"/>
    </source>
</evidence>
<evidence type="ECO:0000256" key="1">
    <source>
        <dbReference type="ARBA" id="ARBA00003937"/>
    </source>
</evidence>
<feature type="binding site" evidence="13">
    <location>
        <position position="125"/>
    </location>
    <ligand>
        <name>Mg(2+)</name>
        <dbReference type="ChEBI" id="CHEBI:18420"/>
    </ligand>
</feature>
<feature type="binding site" evidence="12">
    <location>
        <begin position="103"/>
        <end position="104"/>
    </location>
    <ligand>
        <name>CoA</name>
        <dbReference type="ChEBI" id="CHEBI:57287"/>
    </ligand>
</feature>